<protein>
    <recommendedName>
        <fullName evidence="3">ORC1/DEAH AAA+ ATPase domain-containing protein</fullName>
    </recommendedName>
</protein>
<keyword evidence="5" id="KW-1185">Reference proteome</keyword>
<comment type="caution">
    <text evidence="4">The sequence shown here is derived from an EMBL/GenBank/DDBJ whole genome shotgun (WGS) entry which is preliminary data.</text>
</comment>
<evidence type="ECO:0000313" key="5">
    <source>
        <dbReference type="Proteomes" id="UP000198406"/>
    </source>
</evidence>
<dbReference type="GO" id="GO:0005634">
    <property type="term" value="C:nucleus"/>
    <property type="evidence" value="ECO:0007669"/>
    <property type="project" value="TreeGrafter"/>
</dbReference>
<dbReference type="OrthoDB" id="1926878at2759"/>
<dbReference type="AlphaFoldDB" id="A0A1Z5JQJ3"/>
<dbReference type="InterPro" id="IPR049945">
    <property type="entry name" value="AAA_22"/>
</dbReference>
<feature type="region of interest" description="Disordered" evidence="2">
    <location>
        <begin position="582"/>
        <end position="613"/>
    </location>
</feature>
<dbReference type="Gene3D" id="3.40.50.300">
    <property type="entry name" value="P-loop containing nucleotide triphosphate hydrolases"/>
    <property type="match status" value="1"/>
</dbReference>
<dbReference type="Pfam" id="PF13401">
    <property type="entry name" value="AAA_22"/>
    <property type="match status" value="1"/>
</dbReference>
<sequence>MDISFLVDRFCFIKLDDGNEYHCLKFDNLEHCDRVLKTAGIMTDNLIETFFAFSIESIDEEYKNGLAFLLDDDAPLKVLAVKNEEMTTLRSRGYLSYSPKTQGILKSLRQHLTSSLNARLKPSARAEPNLSVAMEGVEATRAVDDTVQPTSEPTLPSTSNDKPKVDPNDSQVSEADVSQKAADADSEDRMEVDSDEAPAKPSTTEPTPASEDQPETDPSTSQQADEVGLEDQMDVDSNTSDQPASDTSTQKKPAARPKKGAANKKNARKPAPRKSPPSTSIPSKTSDDSIGCVTEEEGQEPQETHPPNQDLSKKAASRSSQSKKKSSSTNELFTPLVKNCSKAPKKTSQESTAEEEEVIWDDPITFSDLKKDFERAGFSFTGKVYALPNKHPSVCNDAKLGRDYFTTVADFRKHLCAYGMDDCKDWDAETREKIHDWVRYHIVDRKGRLPRLRPAKTYNIWKTLTQIGFVYHDKSLGPRYCFPGEGGLEFDSEAACVEHISRYGFPDNCDFSSVTDIERTRIQMMVAEAVRVNTFQPIDPDWDLNVSTYGRRTSTLKRRQTTSRQDSIHSVTKKLEYTNSAKRAKLQVPASQSTAPKTPPQTMETSQSIDTPNHIPTTVTLSPEPSFTLPEFGGTDKERLQACLNALKLHHSIGLLRFDPDGTSSLRANLARVENFLTGVFKKRSQDSYLYDDEDNSASAALYVCGQPGVGKTTGVMYCCDKLKDEEAIHGLDVRVVKVTANDLKDSNDLYEAMASSLKTTATKKTIISKLKVRQFVGKNKPVFLIFLLDEIDMMLSASDSVHPHRKSELAVKELLEFANDPGLNFALIGLANSTGNDKYGKLHQLGKFQEVVTFTTYSAMDLKRILEVRVGHSVISESVLDAIAKKVGSSNGDARKALDAAARAVTACLQKTPDDAMTYGTLVNTVDVMKLLQSFDKNYKEIMEGQPTAGKIVMCIASVFAEKNRSVSLDELYEVTNQVLGATGRLDDMLQSEDFNLVVENLVDSGLLRTGAAAKKRGKKKSNEVDAKASSLIELEISVGNVHALLEAEMKIPFYQTLRERAASKMK</sequence>
<organism evidence="4 5">
    <name type="scientific">Fistulifera solaris</name>
    <name type="common">Oleaginous diatom</name>
    <dbReference type="NCBI Taxonomy" id="1519565"/>
    <lineage>
        <taxon>Eukaryota</taxon>
        <taxon>Sar</taxon>
        <taxon>Stramenopiles</taxon>
        <taxon>Ochrophyta</taxon>
        <taxon>Bacillariophyta</taxon>
        <taxon>Bacillariophyceae</taxon>
        <taxon>Bacillariophycidae</taxon>
        <taxon>Naviculales</taxon>
        <taxon>Naviculaceae</taxon>
        <taxon>Fistulifera</taxon>
    </lineage>
</organism>
<feature type="domain" description="ORC1/DEAH AAA+ ATPase" evidence="3">
    <location>
        <begin position="700"/>
        <end position="830"/>
    </location>
</feature>
<evidence type="ECO:0000256" key="2">
    <source>
        <dbReference type="SAM" id="MobiDB-lite"/>
    </source>
</evidence>
<evidence type="ECO:0000313" key="4">
    <source>
        <dbReference type="EMBL" id="GAX16283.1"/>
    </source>
</evidence>
<evidence type="ECO:0000259" key="3">
    <source>
        <dbReference type="Pfam" id="PF13401"/>
    </source>
</evidence>
<accession>A0A1Z5JQJ3</accession>
<dbReference type="SUPFAM" id="SSF52540">
    <property type="entry name" value="P-loop containing nucleoside triphosphate hydrolases"/>
    <property type="match status" value="1"/>
</dbReference>
<dbReference type="GO" id="GO:0006270">
    <property type="term" value="P:DNA replication initiation"/>
    <property type="evidence" value="ECO:0007669"/>
    <property type="project" value="TreeGrafter"/>
</dbReference>
<dbReference type="GO" id="GO:0003688">
    <property type="term" value="F:DNA replication origin binding"/>
    <property type="evidence" value="ECO:0007669"/>
    <property type="project" value="TreeGrafter"/>
</dbReference>
<dbReference type="InterPro" id="IPR027417">
    <property type="entry name" value="P-loop_NTPase"/>
</dbReference>
<gene>
    <name evidence="4" type="ORF">FisN_3Hh234</name>
</gene>
<feature type="compositionally biased region" description="Polar residues" evidence="2">
    <location>
        <begin position="235"/>
        <end position="250"/>
    </location>
</feature>
<feature type="compositionally biased region" description="Basic residues" evidence="2">
    <location>
        <begin position="253"/>
        <end position="272"/>
    </location>
</feature>
<dbReference type="InParanoid" id="A0A1Z5JQJ3"/>
<dbReference type="GO" id="GO:0016887">
    <property type="term" value="F:ATP hydrolysis activity"/>
    <property type="evidence" value="ECO:0007669"/>
    <property type="project" value="InterPro"/>
</dbReference>
<dbReference type="PANTHER" id="PTHR10763:SF26">
    <property type="entry name" value="CELL DIVISION CONTROL PROTEIN 6 HOMOLOG"/>
    <property type="match status" value="1"/>
</dbReference>
<evidence type="ECO:0000256" key="1">
    <source>
        <dbReference type="ARBA" id="ARBA00006184"/>
    </source>
</evidence>
<feature type="compositionally biased region" description="Polar residues" evidence="2">
    <location>
        <begin position="589"/>
        <end position="613"/>
    </location>
</feature>
<dbReference type="PANTHER" id="PTHR10763">
    <property type="entry name" value="CELL DIVISION CONTROL PROTEIN 6-RELATED"/>
    <property type="match status" value="1"/>
</dbReference>
<dbReference type="Gene3D" id="1.10.8.60">
    <property type="match status" value="1"/>
</dbReference>
<name>A0A1Z5JQJ3_FISSO</name>
<reference evidence="4 5" key="1">
    <citation type="journal article" date="2015" name="Plant Cell">
        <title>Oil accumulation by the oleaginous diatom Fistulifera solaris as revealed by the genome and transcriptome.</title>
        <authorList>
            <person name="Tanaka T."/>
            <person name="Maeda Y."/>
            <person name="Veluchamy A."/>
            <person name="Tanaka M."/>
            <person name="Abida H."/>
            <person name="Marechal E."/>
            <person name="Bowler C."/>
            <person name="Muto M."/>
            <person name="Sunaga Y."/>
            <person name="Tanaka M."/>
            <person name="Yoshino T."/>
            <person name="Taniguchi T."/>
            <person name="Fukuda Y."/>
            <person name="Nemoto M."/>
            <person name="Matsumoto M."/>
            <person name="Wong P.S."/>
            <person name="Aburatani S."/>
            <person name="Fujibuchi W."/>
        </authorList>
    </citation>
    <scope>NUCLEOTIDE SEQUENCE [LARGE SCALE GENOMIC DNA]</scope>
    <source>
        <strain evidence="4 5">JPCC DA0580</strain>
    </source>
</reference>
<feature type="compositionally biased region" description="Low complexity" evidence="2">
    <location>
        <begin position="276"/>
        <end position="290"/>
    </location>
</feature>
<dbReference type="Proteomes" id="UP000198406">
    <property type="component" value="Unassembled WGS sequence"/>
</dbReference>
<proteinExistence type="inferred from homology"/>
<dbReference type="InterPro" id="IPR050311">
    <property type="entry name" value="ORC1/CDC6"/>
</dbReference>
<dbReference type="GO" id="GO:0033314">
    <property type="term" value="P:mitotic DNA replication checkpoint signaling"/>
    <property type="evidence" value="ECO:0007669"/>
    <property type="project" value="TreeGrafter"/>
</dbReference>
<dbReference type="EMBL" id="BDSP01000102">
    <property type="protein sequence ID" value="GAX16283.1"/>
    <property type="molecule type" value="Genomic_DNA"/>
</dbReference>
<feature type="region of interest" description="Disordered" evidence="2">
    <location>
        <begin position="140"/>
        <end position="356"/>
    </location>
</feature>
<comment type="similarity">
    <text evidence="1">Belongs to the CDC6/cdc18 family.</text>
</comment>
<feature type="compositionally biased region" description="Polar residues" evidence="2">
    <location>
        <begin position="147"/>
        <end position="160"/>
    </location>
</feature>